<protein>
    <recommendedName>
        <fullName evidence="2 11">Chitin synthase</fullName>
        <ecNumber evidence="2 11">2.4.1.16</ecNumber>
    </recommendedName>
</protein>
<feature type="transmembrane region" description="Helical" evidence="11">
    <location>
        <begin position="836"/>
        <end position="862"/>
    </location>
</feature>
<dbReference type="PANTHER" id="PTHR22914:SF9">
    <property type="entry name" value="CHITIN SYNTHASE 1"/>
    <property type="match status" value="1"/>
</dbReference>
<evidence type="ECO:0000256" key="7">
    <source>
        <dbReference type="ARBA" id="ARBA00022989"/>
    </source>
</evidence>
<dbReference type="AlphaFoldDB" id="A0A068RP41"/>
<evidence type="ECO:0000256" key="2">
    <source>
        <dbReference type="ARBA" id="ARBA00012543"/>
    </source>
</evidence>
<comment type="function">
    <text evidence="10 11">Polymerizes chitin, a structural polymer of the cell wall and septum, by transferring the sugar moiety of UDP-GlcNAc to the non-reducing end of the growing chitin polymer.</text>
</comment>
<dbReference type="Proteomes" id="UP000027586">
    <property type="component" value="Unassembled WGS sequence"/>
</dbReference>
<comment type="subcellular location">
    <subcellularLocation>
        <location evidence="1 11">Cell membrane</location>
        <topology evidence="1 11">Multi-pass membrane protein</topology>
    </subcellularLocation>
</comment>
<feature type="transmembrane region" description="Helical" evidence="11">
    <location>
        <begin position="595"/>
        <end position="613"/>
    </location>
</feature>
<keyword evidence="9 11" id="KW-0961">Cell wall biogenesis/degradation</keyword>
<gene>
    <name evidence="14" type="ORF">LCOR_03070.1</name>
</gene>
<keyword evidence="3 11" id="KW-1003">Cell membrane</keyword>
<keyword evidence="4 11" id="KW-0328">Glycosyltransferase</keyword>
<dbReference type="Pfam" id="PF08407">
    <property type="entry name" value="Chitin_synth_1N"/>
    <property type="match status" value="1"/>
</dbReference>
<dbReference type="PANTHER" id="PTHR22914">
    <property type="entry name" value="CHITIN SYNTHASE"/>
    <property type="match status" value="1"/>
</dbReference>
<dbReference type="GO" id="GO:0005886">
    <property type="term" value="C:plasma membrane"/>
    <property type="evidence" value="ECO:0007669"/>
    <property type="project" value="UniProtKB-SubCell"/>
</dbReference>
<keyword evidence="15" id="KW-1185">Reference proteome</keyword>
<feature type="transmembrane region" description="Helical" evidence="11">
    <location>
        <begin position="511"/>
        <end position="530"/>
    </location>
</feature>
<dbReference type="GO" id="GO:0004100">
    <property type="term" value="F:chitin synthase activity"/>
    <property type="evidence" value="ECO:0007669"/>
    <property type="project" value="UniProtKB-UniRule"/>
</dbReference>
<accession>A0A068RP41</accession>
<evidence type="ECO:0000256" key="9">
    <source>
        <dbReference type="ARBA" id="ARBA00023316"/>
    </source>
</evidence>
<evidence type="ECO:0000256" key="8">
    <source>
        <dbReference type="ARBA" id="ARBA00023136"/>
    </source>
</evidence>
<dbReference type="EC" id="2.4.1.16" evidence="2 11"/>
<sequence>MYPNHPLPQPPGQKSEYDQYPLQDTQFAQQPVDRAEPFRPQTVDPFADPYPDAPQHGYDHQPLLRDTPQFPAAEPYPPQQHQQPGFMAPPSPQPPYGAPTSPNMQYGGAPPSPNMHYGGAPRRQPRRYKTTRKVKLTRGNLVLDCPVPPRYLQAVPIKDSKEFTHMRYTAATCDPSEFASEGYTLRPQLMERTNKGDKQQQQQQEDEILFARTMHGVMKNISYLCARDRSRVWGARGWERIVVCVVSDGRNKINQRTLSLLAALGVYQDGVAKNIVGDKAVTAHIYEYTTQLSIDPDMKFKTADKGITPCQMLFCLKEKNQKKINSHRWFLQAFGPLIDPHVCVLIDVGTRPGHSSIYHLWKAFDINSNIAGACGEIRAMSGTAGVALLNPLVAAQNFEYKMSNILDKPLESVFGYISVLPGAFSAYRYTALQNDANGHGPLEKYFLGETMHGGDADIFTANMYLAEDRILCYELVAKKDASYVLHYVNRSYGETDVPDRVPEFISQRRRWLNGSFFAGVYALWHWRKVWASDHSFIRKMMFMVEDIYNTYNMLFAWFAMGNFYLTFYILTSAVASDDLDPAPFSSTVGNVLHTVLNYIYVLLLIVQFILALGNRPQGSKWAYTGSMVFFAVLMIYMIFCTIWITAVGISSAIEEADGSVVAMLGQSMFRNIIVSLISTYVMYFVSSFLFLDPWHMFTSFVQYILLSPSYTNILNIYAFCNTHDVSWGTKGDSKINTDLGVVKAKKDEAGEHLAEVELPTEQKDMNDAYEAACLELQTKPPVEESHRDPQTKQEDYYRAFRTRIVLSWIISNLALVVAVTSAAFNGLGTFEERSVIYLGFILWSVAALSLVRFVGSCLYLLFRIFTG</sequence>
<dbReference type="GO" id="GO:0071555">
    <property type="term" value="P:cell wall organization"/>
    <property type="evidence" value="ECO:0007669"/>
    <property type="project" value="UniProtKB-KW"/>
</dbReference>
<comment type="similarity">
    <text evidence="11">Belongs to the chitin synthase family.</text>
</comment>
<dbReference type="CDD" id="cd04190">
    <property type="entry name" value="Chitin_synth_C"/>
    <property type="match status" value="1"/>
</dbReference>
<feature type="transmembrane region" description="Helical" evidence="11">
    <location>
        <begin position="551"/>
        <end position="575"/>
    </location>
</feature>
<dbReference type="OrthoDB" id="26569at2759"/>
<dbReference type="InterPro" id="IPR013616">
    <property type="entry name" value="Chitin_synth_N"/>
</dbReference>
<feature type="transmembrane region" description="Helical" evidence="11">
    <location>
        <begin position="804"/>
        <end position="824"/>
    </location>
</feature>
<keyword evidence="6 11" id="KW-0812">Transmembrane</keyword>
<feature type="compositionally biased region" description="Pro residues" evidence="12">
    <location>
        <begin position="1"/>
        <end position="11"/>
    </location>
</feature>
<evidence type="ECO:0000259" key="13">
    <source>
        <dbReference type="Pfam" id="PF08407"/>
    </source>
</evidence>
<dbReference type="GO" id="GO:0006031">
    <property type="term" value="P:chitin biosynthetic process"/>
    <property type="evidence" value="ECO:0007669"/>
    <property type="project" value="UniProtKB-UniRule"/>
</dbReference>
<dbReference type="SUPFAM" id="SSF53448">
    <property type="entry name" value="Nucleotide-diphospho-sugar transferases"/>
    <property type="match status" value="1"/>
</dbReference>
<evidence type="ECO:0000256" key="11">
    <source>
        <dbReference type="RuleBase" id="RU366040"/>
    </source>
</evidence>
<reference evidence="14" key="1">
    <citation type="submission" date="2013-08" db="EMBL/GenBank/DDBJ databases">
        <title>Gene expansion shapes genome architecture in the human pathogen Lichtheimia corymbifera: an evolutionary genomics analysis in the ancient terrestrial Mucorales (Mucoromycotina).</title>
        <authorList>
            <person name="Schwartze V.U."/>
            <person name="Winter S."/>
            <person name="Shelest E."/>
            <person name="Marcet-Houben M."/>
            <person name="Horn F."/>
            <person name="Wehner S."/>
            <person name="Hoffmann K."/>
            <person name="Riege K."/>
            <person name="Sammeth M."/>
            <person name="Nowrousian M."/>
            <person name="Valiante V."/>
            <person name="Linde J."/>
            <person name="Jacobsen I.D."/>
            <person name="Marz M."/>
            <person name="Brakhage A.A."/>
            <person name="Gabaldon T."/>
            <person name="Bocker S."/>
            <person name="Voigt K."/>
        </authorList>
    </citation>
    <scope>NUCLEOTIDE SEQUENCE [LARGE SCALE GENOMIC DNA]</scope>
    <source>
        <strain evidence="14">FSU 9682</strain>
    </source>
</reference>
<keyword evidence="8 11" id="KW-0472">Membrane</keyword>
<evidence type="ECO:0000256" key="1">
    <source>
        <dbReference type="ARBA" id="ARBA00004651"/>
    </source>
</evidence>
<feature type="domain" description="Chitin synthase N-terminal" evidence="13">
    <location>
        <begin position="129"/>
        <end position="193"/>
    </location>
</feature>
<evidence type="ECO:0000256" key="10">
    <source>
        <dbReference type="ARBA" id="ARBA00024009"/>
    </source>
</evidence>
<evidence type="ECO:0000256" key="4">
    <source>
        <dbReference type="ARBA" id="ARBA00022676"/>
    </source>
</evidence>
<evidence type="ECO:0000256" key="5">
    <source>
        <dbReference type="ARBA" id="ARBA00022679"/>
    </source>
</evidence>
<dbReference type="InterPro" id="IPR029044">
    <property type="entry name" value="Nucleotide-diphossugar_trans"/>
</dbReference>
<feature type="compositionally biased region" description="Pro residues" evidence="12">
    <location>
        <begin position="87"/>
        <end position="97"/>
    </location>
</feature>
<keyword evidence="5 11" id="KW-0808">Transferase</keyword>
<name>A0A068RP41_9FUNG</name>
<dbReference type="STRING" id="1263082.A0A068RP41"/>
<feature type="region of interest" description="Disordered" evidence="12">
    <location>
        <begin position="1"/>
        <end position="126"/>
    </location>
</feature>
<evidence type="ECO:0000256" key="12">
    <source>
        <dbReference type="SAM" id="MobiDB-lite"/>
    </source>
</evidence>
<organism evidence="14 15">
    <name type="scientific">Lichtheimia corymbifera JMRC:FSU:9682</name>
    <dbReference type="NCBI Taxonomy" id="1263082"/>
    <lineage>
        <taxon>Eukaryota</taxon>
        <taxon>Fungi</taxon>
        <taxon>Fungi incertae sedis</taxon>
        <taxon>Mucoromycota</taxon>
        <taxon>Mucoromycotina</taxon>
        <taxon>Mucoromycetes</taxon>
        <taxon>Mucorales</taxon>
        <taxon>Lichtheimiaceae</taxon>
        <taxon>Lichtheimia</taxon>
    </lineage>
</organism>
<evidence type="ECO:0000256" key="6">
    <source>
        <dbReference type="ARBA" id="ARBA00022692"/>
    </source>
</evidence>
<feature type="transmembrane region" description="Helical" evidence="11">
    <location>
        <begin position="625"/>
        <end position="649"/>
    </location>
</feature>
<dbReference type="EMBL" id="CBTN010000010">
    <property type="protein sequence ID" value="CDH51470.1"/>
    <property type="molecule type" value="Genomic_DNA"/>
</dbReference>
<evidence type="ECO:0000313" key="14">
    <source>
        <dbReference type="EMBL" id="CDH51470.1"/>
    </source>
</evidence>
<dbReference type="GO" id="GO:0030428">
    <property type="term" value="C:cell septum"/>
    <property type="evidence" value="ECO:0007669"/>
    <property type="project" value="TreeGrafter"/>
</dbReference>
<dbReference type="Pfam" id="PF01644">
    <property type="entry name" value="Chitin_synth_1"/>
    <property type="match status" value="1"/>
</dbReference>
<keyword evidence="7 11" id="KW-1133">Transmembrane helix</keyword>
<comment type="caution">
    <text evidence="14">The sequence shown here is derived from an EMBL/GenBank/DDBJ whole genome shotgun (WGS) entry which is preliminary data.</text>
</comment>
<evidence type="ECO:0000313" key="15">
    <source>
        <dbReference type="Proteomes" id="UP000027586"/>
    </source>
</evidence>
<feature type="transmembrane region" description="Helical" evidence="11">
    <location>
        <begin position="669"/>
        <end position="691"/>
    </location>
</feature>
<dbReference type="VEuPathDB" id="FungiDB:LCOR_03070.1"/>
<evidence type="ECO:0000256" key="3">
    <source>
        <dbReference type="ARBA" id="ARBA00022475"/>
    </source>
</evidence>
<dbReference type="InterPro" id="IPR004835">
    <property type="entry name" value="Chitin_synth"/>
</dbReference>
<proteinExistence type="inferred from homology"/>
<comment type="catalytic activity">
    <reaction evidence="11">
        <text>[(1-&gt;4)-N-acetyl-beta-D-glucosaminyl](n) + UDP-N-acetyl-alpha-D-glucosamine = [(1-&gt;4)-N-acetyl-beta-D-glucosaminyl](n+1) + UDP + H(+)</text>
        <dbReference type="Rhea" id="RHEA:16637"/>
        <dbReference type="Rhea" id="RHEA-COMP:9593"/>
        <dbReference type="Rhea" id="RHEA-COMP:9595"/>
        <dbReference type="ChEBI" id="CHEBI:15378"/>
        <dbReference type="ChEBI" id="CHEBI:17029"/>
        <dbReference type="ChEBI" id="CHEBI:57705"/>
        <dbReference type="ChEBI" id="CHEBI:58223"/>
        <dbReference type="EC" id="2.4.1.16"/>
    </reaction>
</comment>